<dbReference type="GO" id="GO:0016491">
    <property type="term" value="F:oxidoreductase activity"/>
    <property type="evidence" value="ECO:0007669"/>
    <property type="project" value="InterPro"/>
</dbReference>
<evidence type="ECO:0000259" key="2">
    <source>
        <dbReference type="Pfam" id="PF07110"/>
    </source>
</evidence>
<organism evidence="3 4">
    <name type="scientific">Pseudopithomyces chartarum</name>
    <dbReference type="NCBI Taxonomy" id="1892770"/>
    <lineage>
        <taxon>Eukaryota</taxon>
        <taxon>Fungi</taxon>
        <taxon>Dikarya</taxon>
        <taxon>Ascomycota</taxon>
        <taxon>Pezizomycotina</taxon>
        <taxon>Dothideomycetes</taxon>
        <taxon>Pleosporomycetidae</taxon>
        <taxon>Pleosporales</taxon>
        <taxon>Massarineae</taxon>
        <taxon>Didymosphaeriaceae</taxon>
        <taxon>Pseudopithomyces</taxon>
    </lineage>
</organism>
<proteinExistence type="inferred from homology"/>
<sequence length="145" mass="16757">MPDTVITKYPFVLVTMATRKEGITREEFRHHNETIYAPLLKQCMGKAHPLTWTRRYHVEEGEGPKGIPRIIFGTDDGMDWDCFGEMTFADELHCQQFIAFMNTDAAEPVLEEEGKFADPEKTKLMVMRREHTLGERAQVQKLAEP</sequence>
<evidence type="ECO:0000256" key="1">
    <source>
        <dbReference type="ARBA" id="ARBA00005986"/>
    </source>
</evidence>
<dbReference type="SUPFAM" id="SSF54909">
    <property type="entry name" value="Dimeric alpha+beta barrel"/>
    <property type="match status" value="1"/>
</dbReference>
<protein>
    <recommendedName>
        <fullName evidence="2">EthD domain-containing protein</fullName>
    </recommendedName>
</protein>
<keyword evidence="4" id="KW-1185">Reference proteome</keyword>
<reference evidence="3 4" key="1">
    <citation type="submission" date="2021-02" db="EMBL/GenBank/DDBJ databases">
        <title>Genome assembly of Pseudopithomyces chartarum.</title>
        <authorList>
            <person name="Jauregui R."/>
            <person name="Singh J."/>
            <person name="Voisey C."/>
        </authorList>
    </citation>
    <scope>NUCLEOTIDE SEQUENCE [LARGE SCALE GENOMIC DNA]</scope>
    <source>
        <strain evidence="3 4">AGR01</strain>
    </source>
</reference>
<dbReference type="EMBL" id="WVTA01000018">
    <property type="protein sequence ID" value="KAK3197539.1"/>
    <property type="molecule type" value="Genomic_DNA"/>
</dbReference>
<comment type="similarity">
    <text evidence="1">Belongs to the tpcK family.</text>
</comment>
<comment type="caution">
    <text evidence="3">The sequence shown here is derived from an EMBL/GenBank/DDBJ whole genome shotgun (WGS) entry which is preliminary data.</text>
</comment>
<dbReference type="InterPro" id="IPR009799">
    <property type="entry name" value="EthD_dom"/>
</dbReference>
<gene>
    <name evidence="3" type="ORF">GRF29_216g504728</name>
</gene>
<feature type="domain" description="EthD" evidence="2">
    <location>
        <begin position="20"/>
        <end position="119"/>
    </location>
</feature>
<dbReference type="Pfam" id="PF07110">
    <property type="entry name" value="EthD"/>
    <property type="match status" value="1"/>
</dbReference>
<accession>A0AAN6LMD2</accession>
<name>A0AAN6LMD2_9PLEO</name>
<evidence type="ECO:0000313" key="4">
    <source>
        <dbReference type="Proteomes" id="UP001280581"/>
    </source>
</evidence>
<dbReference type="Gene3D" id="3.30.70.100">
    <property type="match status" value="1"/>
</dbReference>
<dbReference type="AlphaFoldDB" id="A0AAN6LMD2"/>
<dbReference type="Proteomes" id="UP001280581">
    <property type="component" value="Unassembled WGS sequence"/>
</dbReference>
<dbReference type="InterPro" id="IPR011008">
    <property type="entry name" value="Dimeric_a/b-barrel"/>
</dbReference>
<evidence type="ECO:0000313" key="3">
    <source>
        <dbReference type="EMBL" id="KAK3197539.1"/>
    </source>
</evidence>